<dbReference type="Proteomes" id="UP001500326">
    <property type="component" value="Unassembled WGS sequence"/>
</dbReference>
<dbReference type="RefSeq" id="WP_344066663.1">
    <property type="nucleotide sequence ID" value="NZ_BAAAOH010000001.1"/>
</dbReference>
<keyword evidence="2" id="KW-1185">Reference proteome</keyword>
<evidence type="ECO:0000313" key="2">
    <source>
        <dbReference type="Proteomes" id="UP001500326"/>
    </source>
</evidence>
<sequence>MAVDEFGLATARKANVPFGYAGPARTAPPPYQRVAGMSYPASTKKVGAVSSSLQPASPSTGTAAAAIQDHWATLPGAGAAIGRAVSEVARTSDDGYYQAFERGLIYWWPDTGAVNVGNVELVYAGMNCFNETSRLSGSDEPYFIVSHVGDSNMGTSSGVHYQNVDAGGSFPYPSWVVYSGSPGHHLSVTVFTMEQDQGDPAEIQAKIAGAFASVGGAVGTVVSLAATPAAGGVVITVAGALAAISAVVVPLVASQDDVLGDTSMMISAKTLVTSYMVPRKTDRNVVYDVSSDMISGDGANYKVYFTIENYGW</sequence>
<dbReference type="EMBL" id="BAAAOH010000001">
    <property type="protein sequence ID" value="GAA1998724.1"/>
    <property type="molecule type" value="Genomic_DNA"/>
</dbReference>
<comment type="caution">
    <text evidence="1">The sequence shown here is derived from an EMBL/GenBank/DDBJ whole genome shotgun (WGS) entry which is preliminary data.</text>
</comment>
<dbReference type="InterPro" id="IPR013207">
    <property type="entry name" value="LGFP"/>
</dbReference>
<accession>A0ABN2T604</accession>
<protein>
    <submittedName>
        <fullName evidence="1">Uncharacterized protein</fullName>
    </submittedName>
</protein>
<reference evidence="1 2" key="1">
    <citation type="journal article" date="2019" name="Int. J. Syst. Evol. Microbiol.">
        <title>The Global Catalogue of Microorganisms (GCM) 10K type strain sequencing project: providing services to taxonomists for standard genome sequencing and annotation.</title>
        <authorList>
            <consortium name="The Broad Institute Genomics Platform"/>
            <consortium name="The Broad Institute Genome Sequencing Center for Infectious Disease"/>
            <person name="Wu L."/>
            <person name="Ma J."/>
        </authorList>
    </citation>
    <scope>NUCLEOTIDE SEQUENCE [LARGE SCALE GENOMIC DNA]</scope>
    <source>
        <strain evidence="1 2">JCM 14902</strain>
    </source>
</reference>
<evidence type="ECO:0000313" key="1">
    <source>
        <dbReference type="EMBL" id="GAA1998724.1"/>
    </source>
</evidence>
<proteinExistence type="predicted"/>
<organism evidence="1 2">
    <name type="scientific">Microbacterium pumilum</name>
    <dbReference type="NCBI Taxonomy" id="344165"/>
    <lineage>
        <taxon>Bacteria</taxon>
        <taxon>Bacillati</taxon>
        <taxon>Actinomycetota</taxon>
        <taxon>Actinomycetes</taxon>
        <taxon>Micrococcales</taxon>
        <taxon>Microbacteriaceae</taxon>
        <taxon>Microbacterium</taxon>
    </lineage>
</organism>
<gene>
    <name evidence="1" type="ORF">GCM10009777_40030</name>
</gene>
<name>A0ABN2T604_9MICO</name>
<dbReference type="Pfam" id="PF08310">
    <property type="entry name" value="LGFP"/>
    <property type="match status" value="1"/>
</dbReference>